<accession>A0ABP5XQ59</accession>
<feature type="domain" description="DUF7426" evidence="2">
    <location>
        <begin position="4"/>
        <end position="141"/>
    </location>
</feature>
<protein>
    <recommendedName>
        <fullName evidence="2">DUF7426 domain-containing protein</fullName>
    </recommendedName>
</protein>
<dbReference type="InterPro" id="IPR055849">
    <property type="entry name" value="DUF7426"/>
</dbReference>
<feature type="region of interest" description="Disordered" evidence="1">
    <location>
        <begin position="117"/>
        <end position="171"/>
    </location>
</feature>
<feature type="compositionally biased region" description="Low complexity" evidence="1">
    <location>
        <begin position="152"/>
        <end position="161"/>
    </location>
</feature>
<evidence type="ECO:0000313" key="3">
    <source>
        <dbReference type="EMBL" id="GAA2456932.1"/>
    </source>
</evidence>
<sequence>MAFEALDELLDETIRLPLPGRDGTHEYVIPSPPAEDGLIVERFVEAMRQAAKDGTRPDMEFLNDDEERDLYRLVLGPAYDEMVAAGVKWAWLKHAAMTAIVWISTGTSAAERYWKAAGGRPEPEAPNRAARRATGTRQGSSQAVKSTRSRGSRSTTSTPRATARKPPEQAD</sequence>
<dbReference type="EMBL" id="BAAASZ010000031">
    <property type="protein sequence ID" value="GAA2456932.1"/>
    <property type="molecule type" value="Genomic_DNA"/>
</dbReference>
<dbReference type="Pfam" id="PF24201">
    <property type="entry name" value="DUF7426"/>
    <property type="match status" value="1"/>
</dbReference>
<comment type="caution">
    <text evidence="3">The sequence shown here is derived from an EMBL/GenBank/DDBJ whole genome shotgun (WGS) entry which is preliminary data.</text>
</comment>
<evidence type="ECO:0000313" key="4">
    <source>
        <dbReference type="Proteomes" id="UP001501638"/>
    </source>
</evidence>
<dbReference type="RefSeq" id="WP_344326646.1">
    <property type="nucleotide sequence ID" value="NZ_BAAASZ010000031.1"/>
</dbReference>
<name>A0ABP5XQ59_9ACTN</name>
<organism evidence="3 4">
    <name type="scientific">Streptomyces macrosporus</name>
    <dbReference type="NCBI Taxonomy" id="44032"/>
    <lineage>
        <taxon>Bacteria</taxon>
        <taxon>Bacillati</taxon>
        <taxon>Actinomycetota</taxon>
        <taxon>Actinomycetes</taxon>
        <taxon>Kitasatosporales</taxon>
        <taxon>Streptomycetaceae</taxon>
        <taxon>Streptomyces</taxon>
    </lineage>
</organism>
<proteinExistence type="predicted"/>
<feature type="compositionally biased region" description="Polar residues" evidence="1">
    <location>
        <begin position="135"/>
        <end position="145"/>
    </location>
</feature>
<reference evidence="4" key="1">
    <citation type="journal article" date="2019" name="Int. J. Syst. Evol. Microbiol.">
        <title>The Global Catalogue of Microorganisms (GCM) 10K type strain sequencing project: providing services to taxonomists for standard genome sequencing and annotation.</title>
        <authorList>
            <consortium name="The Broad Institute Genomics Platform"/>
            <consortium name="The Broad Institute Genome Sequencing Center for Infectious Disease"/>
            <person name="Wu L."/>
            <person name="Ma J."/>
        </authorList>
    </citation>
    <scope>NUCLEOTIDE SEQUENCE [LARGE SCALE GENOMIC DNA]</scope>
    <source>
        <strain evidence="4">JCM 6305</strain>
    </source>
</reference>
<dbReference type="Proteomes" id="UP001501638">
    <property type="component" value="Unassembled WGS sequence"/>
</dbReference>
<evidence type="ECO:0000259" key="2">
    <source>
        <dbReference type="Pfam" id="PF24201"/>
    </source>
</evidence>
<gene>
    <name evidence="3" type="ORF">GCM10010405_46210</name>
</gene>
<evidence type="ECO:0000256" key="1">
    <source>
        <dbReference type="SAM" id="MobiDB-lite"/>
    </source>
</evidence>
<keyword evidence="4" id="KW-1185">Reference proteome</keyword>